<sequence>MSAVESYNHALSRFTEGPGHADLQRIQHDHQENCDILARHLRAMGTEPSGSSGLWGSFAAAAEATATVLGDAVTLTVLKQGEEHGIAQYEEALADDQVMEEIKEQIRSTLLPSLKQHLDMLTALQHTPNPSGPPGGLQV</sequence>
<evidence type="ECO:0000313" key="2">
    <source>
        <dbReference type="Proteomes" id="UP000676169"/>
    </source>
</evidence>
<accession>A0A975J371</accession>
<keyword evidence="2" id="KW-1185">Reference proteome</keyword>
<dbReference type="KEGG" id="lamb:KBB96_09985"/>
<organism evidence="1 2">
    <name type="scientific">Luteolibacter ambystomatis</name>
    <dbReference type="NCBI Taxonomy" id="2824561"/>
    <lineage>
        <taxon>Bacteria</taxon>
        <taxon>Pseudomonadati</taxon>
        <taxon>Verrucomicrobiota</taxon>
        <taxon>Verrucomicrobiia</taxon>
        <taxon>Verrucomicrobiales</taxon>
        <taxon>Verrucomicrobiaceae</taxon>
        <taxon>Luteolibacter</taxon>
    </lineage>
</organism>
<dbReference type="EMBL" id="CP073100">
    <property type="protein sequence ID" value="QUE53210.1"/>
    <property type="molecule type" value="Genomic_DNA"/>
</dbReference>
<dbReference type="InterPro" id="IPR012347">
    <property type="entry name" value="Ferritin-like"/>
</dbReference>
<reference evidence="1" key="1">
    <citation type="submission" date="2021-04" db="EMBL/GenBank/DDBJ databases">
        <title>Luteolibacter sp. 32A isolated from the skin of an Anderson's salamander (Ambystoma andersonii).</title>
        <authorList>
            <person name="Spergser J."/>
            <person name="Busse H.-J."/>
        </authorList>
    </citation>
    <scope>NUCLEOTIDE SEQUENCE</scope>
    <source>
        <strain evidence="1">32A</strain>
    </source>
</reference>
<proteinExistence type="predicted"/>
<gene>
    <name evidence="1" type="ORF">KBB96_09985</name>
</gene>
<dbReference type="AlphaFoldDB" id="A0A975J371"/>
<dbReference type="Proteomes" id="UP000676169">
    <property type="component" value="Chromosome"/>
</dbReference>
<protein>
    <submittedName>
        <fullName evidence="1">DUF2383 domain-containing protein</fullName>
    </submittedName>
</protein>
<evidence type="ECO:0000313" key="1">
    <source>
        <dbReference type="EMBL" id="QUE53210.1"/>
    </source>
</evidence>
<name>A0A975J371_9BACT</name>
<dbReference type="Gene3D" id="1.20.1260.10">
    <property type="match status" value="1"/>
</dbReference>
<dbReference type="RefSeq" id="WP_211634552.1">
    <property type="nucleotide sequence ID" value="NZ_CP073100.1"/>
</dbReference>